<name>A0A9D4AMB9_9SAUR</name>
<organism evidence="2 3">
    <name type="scientific">Mauremys mutica</name>
    <name type="common">yellowpond turtle</name>
    <dbReference type="NCBI Taxonomy" id="74926"/>
    <lineage>
        <taxon>Eukaryota</taxon>
        <taxon>Metazoa</taxon>
        <taxon>Chordata</taxon>
        <taxon>Craniata</taxon>
        <taxon>Vertebrata</taxon>
        <taxon>Euteleostomi</taxon>
        <taxon>Archelosauria</taxon>
        <taxon>Testudinata</taxon>
        <taxon>Testudines</taxon>
        <taxon>Cryptodira</taxon>
        <taxon>Durocryptodira</taxon>
        <taxon>Testudinoidea</taxon>
        <taxon>Geoemydidae</taxon>
        <taxon>Geoemydinae</taxon>
        <taxon>Mauremys</taxon>
    </lineage>
</organism>
<keyword evidence="1" id="KW-0472">Membrane</keyword>
<evidence type="ECO:0000313" key="3">
    <source>
        <dbReference type="Proteomes" id="UP000827986"/>
    </source>
</evidence>
<accession>A0A9D4AMB9</accession>
<sequence>MQESQYHAAFCSCPSPSIIACILKLHLFYAVPSVLLIVVKIHNECRRCSGFDRWMWQLPLSWSLRGSYSLQYCGKDVSFFTSSRSGFKFEGAGFEFFLPLLSKP</sequence>
<dbReference type="AlphaFoldDB" id="A0A9D4AMB9"/>
<evidence type="ECO:0000313" key="2">
    <source>
        <dbReference type="EMBL" id="KAH1166632.1"/>
    </source>
</evidence>
<evidence type="ECO:0000256" key="1">
    <source>
        <dbReference type="SAM" id="Phobius"/>
    </source>
</evidence>
<proteinExistence type="predicted"/>
<gene>
    <name evidence="2" type="ORF">KIL84_015804</name>
</gene>
<dbReference type="EMBL" id="JAHDVG010000487">
    <property type="protein sequence ID" value="KAH1166632.1"/>
    <property type="molecule type" value="Genomic_DNA"/>
</dbReference>
<keyword evidence="1" id="KW-1133">Transmembrane helix</keyword>
<dbReference type="Proteomes" id="UP000827986">
    <property type="component" value="Unassembled WGS sequence"/>
</dbReference>
<comment type="caution">
    <text evidence="2">The sequence shown here is derived from an EMBL/GenBank/DDBJ whole genome shotgun (WGS) entry which is preliminary data.</text>
</comment>
<reference evidence="2" key="1">
    <citation type="submission" date="2021-09" db="EMBL/GenBank/DDBJ databases">
        <title>The genome of Mauremys mutica provides insights into the evolution of semi-aquatic lifestyle.</title>
        <authorList>
            <person name="Gong S."/>
            <person name="Gao Y."/>
        </authorList>
    </citation>
    <scope>NUCLEOTIDE SEQUENCE</scope>
    <source>
        <strain evidence="2">MM-2020</strain>
        <tissue evidence="2">Muscle</tissue>
    </source>
</reference>
<keyword evidence="3" id="KW-1185">Reference proteome</keyword>
<keyword evidence="1" id="KW-0812">Transmembrane</keyword>
<protein>
    <submittedName>
        <fullName evidence="2">Uncharacterized protein</fullName>
    </submittedName>
</protein>
<feature type="transmembrane region" description="Helical" evidence="1">
    <location>
        <begin position="17"/>
        <end position="39"/>
    </location>
</feature>